<evidence type="ECO:0000256" key="1">
    <source>
        <dbReference type="SAM" id="Phobius"/>
    </source>
</evidence>
<protein>
    <submittedName>
        <fullName evidence="3">Hypothetical_protein</fullName>
    </submittedName>
</protein>
<dbReference type="AlphaFoldDB" id="A0AA86NSQ8"/>
<comment type="caution">
    <text evidence="2">The sequence shown here is derived from an EMBL/GenBank/DDBJ whole genome shotgun (WGS) entry which is preliminary data.</text>
</comment>
<dbReference type="EMBL" id="CATOUU010000321">
    <property type="protein sequence ID" value="CAI9924766.1"/>
    <property type="molecule type" value="Genomic_DNA"/>
</dbReference>
<dbReference type="Proteomes" id="UP001642409">
    <property type="component" value="Unassembled WGS sequence"/>
</dbReference>
<sequence length="109" mass="12181">MQCYDFYLDCILLCPHDCTDNSGVYCCFDVSIIAWWIWLIVAIVGVSILVCIGCCIGCCVACCKKNNLERQTLLIQPQMMNSGCMSPQVRAQNAYSQEQANGQKNLLDI</sequence>
<reference evidence="2" key="1">
    <citation type="submission" date="2023-06" db="EMBL/GenBank/DDBJ databases">
        <authorList>
            <person name="Kurt Z."/>
        </authorList>
    </citation>
    <scope>NUCLEOTIDE SEQUENCE</scope>
</reference>
<feature type="transmembrane region" description="Helical" evidence="1">
    <location>
        <begin position="35"/>
        <end position="63"/>
    </location>
</feature>
<keyword evidence="1" id="KW-1133">Transmembrane helix</keyword>
<dbReference type="EMBL" id="CAXDID020000286">
    <property type="protein sequence ID" value="CAL6070771.1"/>
    <property type="molecule type" value="Genomic_DNA"/>
</dbReference>
<reference evidence="3 4" key="2">
    <citation type="submission" date="2024-07" db="EMBL/GenBank/DDBJ databases">
        <authorList>
            <person name="Akdeniz Z."/>
        </authorList>
    </citation>
    <scope>NUCLEOTIDE SEQUENCE [LARGE SCALE GENOMIC DNA]</scope>
</reference>
<name>A0AA86NSQ8_9EUKA</name>
<keyword evidence="1" id="KW-0812">Transmembrane</keyword>
<evidence type="ECO:0000313" key="2">
    <source>
        <dbReference type="EMBL" id="CAI9924766.1"/>
    </source>
</evidence>
<keyword evidence="4" id="KW-1185">Reference proteome</keyword>
<proteinExistence type="predicted"/>
<organism evidence="2">
    <name type="scientific">Hexamita inflata</name>
    <dbReference type="NCBI Taxonomy" id="28002"/>
    <lineage>
        <taxon>Eukaryota</taxon>
        <taxon>Metamonada</taxon>
        <taxon>Diplomonadida</taxon>
        <taxon>Hexamitidae</taxon>
        <taxon>Hexamitinae</taxon>
        <taxon>Hexamita</taxon>
    </lineage>
</organism>
<gene>
    <name evidence="2" type="ORF">HINF_LOCUS12411</name>
    <name evidence="3" type="ORF">HINF_LOCUS54788</name>
</gene>
<evidence type="ECO:0000313" key="4">
    <source>
        <dbReference type="Proteomes" id="UP001642409"/>
    </source>
</evidence>
<evidence type="ECO:0000313" key="3">
    <source>
        <dbReference type="EMBL" id="CAL6070771.1"/>
    </source>
</evidence>
<keyword evidence="1" id="KW-0472">Membrane</keyword>
<accession>A0AA86NSQ8</accession>